<organism evidence="1 2">
    <name type="scientific">Heyndrickxia sporothermodurans</name>
    <dbReference type="NCBI Taxonomy" id="46224"/>
    <lineage>
        <taxon>Bacteria</taxon>
        <taxon>Bacillati</taxon>
        <taxon>Bacillota</taxon>
        <taxon>Bacilli</taxon>
        <taxon>Bacillales</taxon>
        <taxon>Bacillaceae</taxon>
        <taxon>Heyndrickxia</taxon>
    </lineage>
</organism>
<evidence type="ECO:0000313" key="1">
    <source>
        <dbReference type="EMBL" id="QQX25963.1"/>
    </source>
</evidence>
<dbReference type="KEGG" id="hspo:JGZ69_03175"/>
<sequence length="362" mass="40703">MTIYTVDMIGKKFSIVDELLLLNPHQTPLVSRLGFADAVTNTTHEWFEDEMFSYESTAVGEFAVTDSKIKVADVEPFRPEQVVRNGDELMLVSSVNGATKEITVIRGHASTTAEPITSGSKIEVMFVEGQEGRDARQARYKKRVKKSNLTQIFDDTIEVTGTAQSVTQFGISDIYENEKQKKQVELALQLEKAIINGISYEDGDKRLMRGIRDFITTNVTNADSGELSIDMINDLAQQQYEKGAFNDGGHFAIQVGAKQKRKLSKLDDNKIIVQRADGTRGSAVDRIVTDFGEFDIVLNNNLRPDELLIVDDNRIKIRPLKEREFFHKYLGDKGDYVTGMLVGEYTLEFKQEAAHGRIYNLA</sequence>
<dbReference type="AlphaFoldDB" id="A0AB37HMP3"/>
<proteinExistence type="predicted"/>
<dbReference type="Proteomes" id="UP000595512">
    <property type="component" value="Chromosome"/>
</dbReference>
<accession>A0AB37HMP3</accession>
<dbReference type="Pfam" id="PF17236">
    <property type="entry name" value="SU10_MCP"/>
    <property type="match status" value="1"/>
</dbReference>
<evidence type="ECO:0000313" key="2">
    <source>
        <dbReference type="Proteomes" id="UP000595512"/>
    </source>
</evidence>
<gene>
    <name evidence="1" type="ORF">JGZ69_03175</name>
</gene>
<dbReference type="EMBL" id="CP066701">
    <property type="protein sequence ID" value="QQX25963.1"/>
    <property type="molecule type" value="Genomic_DNA"/>
</dbReference>
<dbReference type="InterPro" id="IPR035198">
    <property type="entry name" value="SU10_MCP"/>
</dbReference>
<name>A0AB37HMP3_9BACI</name>
<protein>
    <submittedName>
        <fullName evidence="1">DUF5309 family protein</fullName>
    </submittedName>
</protein>
<reference evidence="1 2" key="1">
    <citation type="submission" date="2020-12" db="EMBL/GenBank/DDBJ databases">
        <title>Taxonomic evaluation of the Bacillus sporothermodurans group of bacteria based on whole genome sequences.</title>
        <authorList>
            <person name="Fiedler G."/>
            <person name="Herbstmann A.-D."/>
            <person name="Doll E."/>
            <person name="Wenning M."/>
            <person name="Brinks E."/>
            <person name="Kabisch J."/>
            <person name="Breitenwieser F."/>
            <person name="Lappann M."/>
            <person name="Boehnlein C."/>
            <person name="Franz C."/>
        </authorList>
    </citation>
    <scope>NUCLEOTIDE SEQUENCE [LARGE SCALE GENOMIC DNA]</scope>
    <source>
        <strain evidence="1 2">DSM 10599</strain>
    </source>
</reference>
<dbReference type="RefSeq" id="WP_107958058.1">
    <property type="nucleotide sequence ID" value="NZ_CP066701.1"/>
</dbReference>